<sequence length="232" mass="25627">MFKSLVKTFVEQYTRNQQLGRELRVQREEQERRWREEDRAVLLAALAENRVALDEHNRTLRRAAGVSYITLRCHEDTWTFMARAAFGVWEPNWTQSTRDPYDRIGPGVSKAGRFTADPNLPPGRVTKAEGGMQDVLLSGQNLVLVLDALHTATTAELSATGARSRTLYDRLASFTAKLDPGAPPGRTTGILCRIDDSLHTQYVGGRPSGGTTGRGTSAPLLRKVPSPAPATR</sequence>
<comment type="caution">
    <text evidence="2">The sequence shown here is derived from an EMBL/GenBank/DDBJ whole genome shotgun (WGS) entry which is preliminary data.</text>
</comment>
<reference evidence="2 3" key="1">
    <citation type="submission" date="2024-06" db="EMBL/GenBank/DDBJ databases">
        <title>The Natural Products Discovery Center: Release of the First 8490 Sequenced Strains for Exploring Actinobacteria Biosynthetic Diversity.</title>
        <authorList>
            <person name="Kalkreuter E."/>
            <person name="Kautsar S.A."/>
            <person name="Yang D."/>
            <person name="Bader C.D."/>
            <person name="Teijaro C.N."/>
            <person name="Fluegel L."/>
            <person name="Davis C.M."/>
            <person name="Simpson J.R."/>
            <person name="Lauterbach L."/>
            <person name="Steele A.D."/>
            <person name="Gui C."/>
            <person name="Meng S."/>
            <person name="Li G."/>
            <person name="Viehrig K."/>
            <person name="Ye F."/>
            <person name="Su P."/>
            <person name="Kiefer A.F."/>
            <person name="Nichols A."/>
            <person name="Cepeda A.J."/>
            <person name="Yan W."/>
            <person name="Fan B."/>
            <person name="Jiang Y."/>
            <person name="Adhikari A."/>
            <person name="Zheng C.-J."/>
            <person name="Schuster L."/>
            <person name="Cowan T.M."/>
            <person name="Smanski M.J."/>
            <person name="Chevrette M.G."/>
            <person name="De Carvalho L.P.S."/>
            <person name="Shen B."/>
        </authorList>
    </citation>
    <scope>NUCLEOTIDE SEQUENCE [LARGE SCALE GENOMIC DNA]</scope>
    <source>
        <strain evidence="2 3">NPDC046851</strain>
    </source>
</reference>
<organism evidence="2 3">
    <name type="scientific">Streptomyces neyagawaensis</name>
    <dbReference type="NCBI Taxonomy" id="42238"/>
    <lineage>
        <taxon>Bacteria</taxon>
        <taxon>Bacillati</taxon>
        <taxon>Actinomycetota</taxon>
        <taxon>Actinomycetes</taxon>
        <taxon>Kitasatosporales</taxon>
        <taxon>Streptomycetaceae</taxon>
        <taxon>Streptomyces</taxon>
    </lineage>
</organism>
<accession>A0ABV3AQD7</accession>
<keyword evidence="3" id="KW-1185">Reference proteome</keyword>
<dbReference type="Proteomes" id="UP001551189">
    <property type="component" value="Unassembled WGS sequence"/>
</dbReference>
<evidence type="ECO:0000256" key="1">
    <source>
        <dbReference type="SAM" id="MobiDB-lite"/>
    </source>
</evidence>
<evidence type="ECO:0000313" key="3">
    <source>
        <dbReference type="Proteomes" id="UP001551189"/>
    </source>
</evidence>
<protein>
    <submittedName>
        <fullName evidence="2">Uncharacterized protein</fullName>
    </submittedName>
</protein>
<evidence type="ECO:0000313" key="2">
    <source>
        <dbReference type="EMBL" id="MEU6799403.1"/>
    </source>
</evidence>
<feature type="region of interest" description="Disordered" evidence="1">
    <location>
        <begin position="201"/>
        <end position="232"/>
    </location>
</feature>
<dbReference type="EMBL" id="JBEYXT010000001">
    <property type="protein sequence ID" value="MEU6799403.1"/>
    <property type="molecule type" value="Genomic_DNA"/>
</dbReference>
<gene>
    <name evidence="2" type="ORF">ABZ931_00045</name>
</gene>
<dbReference type="RefSeq" id="WP_359689426.1">
    <property type="nucleotide sequence ID" value="NZ_JBEYXT010000001.1"/>
</dbReference>
<name>A0ABV3AQD7_9ACTN</name>
<proteinExistence type="predicted"/>